<dbReference type="AlphaFoldDB" id="A0A3G2S5R3"/>
<organism evidence="2 3">
    <name type="scientific">Malassezia restricta (strain ATCC 96810 / NBRC 103918 / CBS 7877)</name>
    <name type="common">Seborrheic dermatitis infection agent</name>
    <dbReference type="NCBI Taxonomy" id="425264"/>
    <lineage>
        <taxon>Eukaryota</taxon>
        <taxon>Fungi</taxon>
        <taxon>Dikarya</taxon>
        <taxon>Basidiomycota</taxon>
        <taxon>Ustilaginomycotina</taxon>
        <taxon>Malasseziomycetes</taxon>
        <taxon>Malasseziales</taxon>
        <taxon>Malasseziaceae</taxon>
        <taxon>Malassezia</taxon>
    </lineage>
</organism>
<dbReference type="Proteomes" id="UP000269793">
    <property type="component" value="Chromosome III"/>
</dbReference>
<evidence type="ECO:0008006" key="4">
    <source>
        <dbReference type="Google" id="ProtNLM"/>
    </source>
</evidence>
<evidence type="ECO:0000313" key="3">
    <source>
        <dbReference type="Proteomes" id="UP000269793"/>
    </source>
</evidence>
<evidence type="ECO:0000313" key="2">
    <source>
        <dbReference type="EMBL" id="AYO42699.1"/>
    </source>
</evidence>
<proteinExistence type="predicted"/>
<evidence type="ECO:0000256" key="1">
    <source>
        <dbReference type="SAM" id="MobiDB-lite"/>
    </source>
</evidence>
<protein>
    <recommendedName>
        <fullName evidence="4">MICOS complex subunit mic19</fullName>
    </recommendedName>
</protein>
<dbReference type="STRING" id="425264.A0A3G2S5R3"/>
<dbReference type="InterPro" id="IPR012471">
    <property type="entry name" value="DUF1690"/>
</dbReference>
<dbReference type="Pfam" id="PF07956">
    <property type="entry name" value="DUF1690"/>
    <property type="match status" value="1"/>
</dbReference>
<keyword evidence="3" id="KW-1185">Reference proteome</keyword>
<feature type="region of interest" description="Disordered" evidence="1">
    <location>
        <begin position="33"/>
        <end position="53"/>
    </location>
</feature>
<accession>A0A3G2S5R3</accession>
<sequence>MGFFSSFQSASKAPGESIDTVEVGRTLLNKLEEAKPDLAAPAPEASRQSVLDENVQKKLKEELAELRKQEKDVQKQIALALEKENLERESSSWLSKDKGQSSQLLQQELDRVKTQIEKYNRRDMASFPEVVKARQAVVQCYRDHAGRTLDCWKEVEQFKNAFAEAEKELMAAWK</sequence>
<gene>
    <name evidence="2" type="ORF">DNF11_1749</name>
</gene>
<dbReference type="EMBL" id="CP033150">
    <property type="protein sequence ID" value="AYO42699.1"/>
    <property type="molecule type" value="Genomic_DNA"/>
</dbReference>
<dbReference type="VEuPathDB" id="FungiDB:DNF11_1749"/>
<reference evidence="2 3" key="1">
    <citation type="submission" date="2018-10" db="EMBL/GenBank/DDBJ databases">
        <title>Complete genome sequence of Malassezia restricta CBS 7877.</title>
        <authorList>
            <person name="Morand S.C."/>
            <person name="Bertignac M."/>
            <person name="Iltis A."/>
            <person name="Kolder I."/>
            <person name="Pirovano W."/>
            <person name="Jourdain R."/>
            <person name="Clavaud C."/>
        </authorList>
    </citation>
    <scope>NUCLEOTIDE SEQUENCE [LARGE SCALE GENOMIC DNA]</scope>
    <source>
        <strain evidence="2 3">CBS 7877</strain>
    </source>
</reference>
<dbReference type="OrthoDB" id="5544375at2759"/>
<name>A0A3G2S5R3_MALR7</name>